<protein>
    <submittedName>
        <fullName evidence="2">Uncharacterized protein</fullName>
    </submittedName>
</protein>
<evidence type="ECO:0000256" key="1">
    <source>
        <dbReference type="SAM" id="MobiDB-lite"/>
    </source>
</evidence>
<comment type="caution">
    <text evidence="2">The sequence shown here is derived from an EMBL/GenBank/DDBJ whole genome shotgun (WGS) entry which is preliminary data.</text>
</comment>
<organism evidence="2">
    <name type="scientific">Tanacetum cinerariifolium</name>
    <name type="common">Dalmatian daisy</name>
    <name type="synonym">Chrysanthemum cinerariifolium</name>
    <dbReference type="NCBI Taxonomy" id="118510"/>
    <lineage>
        <taxon>Eukaryota</taxon>
        <taxon>Viridiplantae</taxon>
        <taxon>Streptophyta</taxon>
        <taxon>Embryophyta</taxon>
        <taxon>Tracheophyta</taxon>
        <taxon>Spermatophyta</taxon>
        <taxon>Magnoliopsida</taxon>
        <taxon>eudicotyledons</taxon>
        <taxon>Gunneridae</taxon>
        <taxon>Pentapetalae</taxon>
        <taxon>asterids</taxon>
        <taxon>campanulids</taxon>
        <taxon>Asterales</taxon>
        <taxon>Asteraceae</taxon>
        <taxon>Asteroideae</taxon>
        <taxon>Anthemideae</taxon>
        <taxon>Anthemidinae</taxon>
        <taxon>Tanacetum</taxon>
    </lineage>
</organism>
<accession>A0A699S0Y5</accession>
<feature type="non-terminal residue" evidence="2">
    <location>
        <position position="233"/>
    </location>
</feature>
<gene>
    <name evidence="2" type="ORF">Tci_862937</name>
</gene>
<evidence type="ECO:0000313" key="2">
    <source>
        <dbReference type="EMBL" id="GFC90967.1"/>
    </source>
</evidence>
<feature type="region of interest" description="Disordered" evidence="1">
    <location>
        <begin position="52"/>
        <end position="185"/>
    </location>
</feature>
<sequence>MQAPLHNRFRDLLNANIKEILHQRLWETDSYKSHEVHMQLFEALEKSINRDQSDELAHDLAEVRKKKKKSRESPKTPPGSPSYQPPPPPPPPPACPSGTSRAPRAFGSQVTTPPPPPPTSTNQDRPSTGSAAPSPAKTVSTTEHQAWSTPDVMLKPLVSLTPEDPDLDEAMGPDEQAQLSDEEDIRSAYIPTVNLRQGWWKPFEKERPTTPEPAWSIRSFDVPLWPRSLWPRS</sequence>
<dbReference type="AlphaFoldDB" id="A0A699S0Y5"/>
<feature type="compositionally biased region" description="Pro residues" evidence="1">
    <location>
        <begin position="75"/>
        <end position="95"/>
    </location>
</feature>
<feature type="compositionally biased region" description="Acidic residues" evidence="1">
    <location>
        <begin position="163"/>
        <end position="172"/>
    </location>
</feature>
<name>A0A699S0Y5_TANCI</name>
<proteinExistence type="predicted"/>
<feature type="compositionally biased region" description="Basic and acidic residues" evidence="1">
    <location>
        <begin position="52"/>
        <end position="63"/>
    </location>
</feature>
<reference evidence="2" key="1">
    <citation type="journal article" date="2019" name="Sci. Rep.">
        <title>Draft genome of Tanacetum cinerariifolium, the natural source of mosquito coil.</title>
        <authorList>
            <person name="Yamashiro T."/>
            <person name="Shiraishi A."/>
            <person name="Satake H."/>
            <person name="Nakayama K."/>
        </authorList>
    </citation>
    <scope>NUCLEOTIDE SEQUENCE</scope>
</reference>
<dbReference type="EMBL" id="BKCJ011129128">
    <property type="protein sequence ID" value="GFC90967.1"/>
    <property type="molecule type" value="Genomic_DNA"/>
</dbReference>
<feature type="compositionally biased region" description="Polar residues" evidence="1">
    <location>
        <begin position="120"/>
        <end position="148"/>
    </location>
</feature>